<protein>
    <recommendedName>
        <fullName evidence="3">NmrA-like domain-containing protein</fullName>
    </recommendedName>
</protein>
<comment type="similarity">
    <text evidence="1">Belongs to the NmrA-type oxidoreductase family.</text>
</comment>
<dbReference type="InterPro" id="IPR036291">
    <property type="entry name" value="NAD(P)-bd_dom_sf"/>
</dbReference>
<sequence length="325" mass="34750">MEDLSTASPILVASATATTGTATVKALSDMGASVRAMVRKVDDPRAVELAKLPGVSLIEADFDDHDSVKAMLKGIQRALLVTGAFAYEQFEREAFFIEAAHAEGVECVVRISTGSFLIKPGTKGAYGRTHHGLQAFCDVGGYPVVHLNPNWFFTNWMGSAAEARTTGTITQPVKGDGPPMAMIDPRDIGTAAATILTQTTEGLQPFLTKKYIEIHGPAMVNFADKAAALSKALGYPITINTVPREGFLQALMGMGLPRVFANSFLETIEQVDGVVPPGYEGYGPDLGRDAWPVESSPELLAVWKPQYDVNAWAASDAVQAAFKRT</sequence>
<gene>
    <name evidence="4" type="ORF">PTTT1_LOCUS7629</name>
</gene>
<dbReference type="OMA" id="GLHLITF"/>
<dbReference type="EMBL" id="OU594951">
    <property type="protein sequence ID" value="CAG9278662.1"/>
    <property type="molecule type" value="Genomic_DNA"/>
</dbReference>
<dbReference type="Proteomes" id="UP000836788">
    <property type="component" value="Chromosome 10"/>
</dbReference>
<evidence type="ECO:0000313" key="4">
    <source>
        <dbReference type="EMBL" id="CAG9278662.1"/>
    </source>
</evidence>
<reference evidence="4" key="1">
    <citation type="submission" date="2022-02" db="EMBL/GenBank/DDBJ databases">
        <authorList>
            <person name="Giguere J D."/>
        </authorList>
    </citation>
    <scope>NUCLEOTIDE SEQUENCE</scope>
    <source>
        <strain evidence="4">CCAP 1055/1</strain>
    </source>
</reference>
<keyword evidence="2" id="KW-0521">NADP</keyword>
<feature type="domain" description="NmrA-like" evidence="3">
    <location>
        <begin position="8"/>
        <end position="107"/>
    </location>
</feature>
<accession>A0A8J9S3J2</accession>
<dbReference type="Pfam" id="PF05368">
    <property type="entry name" value="NmrA"/>
    <property type="match status" value="1"/>
</dbReference>
<dbReference type="Gene3D" id="3.40.50.720">
    <property type="entry name" value="NAD(P)-binding Rossmann-like Domain"/>
    <property type="match status" value="1"/>
</dbReference>
<organism evidence="4">
    <name type="scientific">Phaeodactylum tricornutum</name>
    <name type="common">Diatom</name>
    <dbReference type="NCBI Taxonomy" id="2850"/>
    <lineage>
        <taxon>Eukaryota</taxon>
        <taxon>Sar</taxon>
        <taxon>Stramenopiles</taxon>
        <taxon>Ochrophyta</taxon>
        <taxon>Bacillariophyta</taxon>
        <taxon>Bacillariophyceae</taxon>
        <taxon>Bacillariophycidae</taxon>
        <taxon>Naviculales</taxon>
        <taxon>Phaeodactylaceae</taxon>
        <taxon>Phaeodactylum</taxon>
    </lineage>
</organism>
<dbReference type="Gene3D" id="3.90.25.10">
    <property type="entry name" value="UDP-galactose 4-epimerase, domain 1"/>
    <property type="match status" value="1"/>
</dbReference>
<dbReference type="InterPro" id="IPR008030">
    <property type="entry name" value="NmrA-like"/>
</dbReference>
<name>A0A8J9S3J2_PHATR</name>
<evidence type="ECO:0000256" key="2">
    <source>
        <dbReference type="ARBA" id="ARBA00022857"/>
    </source>
</evidence>
<dbReference type="PANTHER" id="PTHR42748">
    <property type="entry name" value="NITROGEN METABOLITE REPRESSION PROTEIN NMRA FAMILY MEMBER"/>
    <property type="match status" value="1"/>
</dbReference>
<evidence type="ECO:0000259" key="3">
    <source>
        <dbReference type="Pfam" id="PF05368"/>
    </source>
</evidence>
<evidence type="ECO:0000256" key="1">
    <source>
        <dbReference type="ARBA" id="ARBA00006328"/>
    </source>
</evidence>
<dbReference type="AlphaFoldDB" id="A0A8J9S3J2"/>
<dbReference type="PANTHER" id="PTHR42748:SF7">
    <property type="entry name" value="NMRA LIKE REDOX SENSOR 1-RELATED"/>
    <property type="match status" value="1"/>
</dbReference>
<dbReference type="InterPro" id="IPR051164">
    <property type="entry name" value="NmrA-like_oxidored"/>
</dbReference>
<dbReference type="SUPFAM" id="SSF51735">
    <property type="entry name" value="NAD(P)-binding Rossmann-fold domains"/>
    <property type="match status" value="1"/>
</dbReference>
<proteinExistence type="inferred from homology"/>